<dbReference type="InterPro" id="IPR011009">
    <property type="entry name" value="Kinase-like_dom_sf"/>
</dbReference>
<dbReference type="SMART" id="SM00220">
    <property type="entry name" value="S_TKc"/>
    <property type="match status" value="1"/>
</dbReference>
<keyword evidence="2" id="KW-1133">Transmembrane helix</keyword>
<feature type="domain" description="Protein kinase" evidence="3">
    <location>
        <begin position="890"/>
        <end position="1245"/>
    </location>
</feature>
<sequence>MTSSSRMSFGTQLFGSGVSQRLVGSSVDESTNHDSGTGMLSPNLGGNVMCLNTSFSSCIRTGNEDTDFQNTNYTQGDRLNSVASDVTSVTFTLCTFNTMTIASEDYSGGAAIFDTCFFHKCTCTGNDDDGGAVHVSCAYGNSHPFSMSHSSFTECSSDDNGGSLVVYGPSPTSIDNCFFDCSTADCDGAVYIGSDVVTLSNTAFVECSSEWRGGAVSIFYPTRMSLSFLQFRSCSSAIGSNSKDIHFEESSPAISSDTVQFCDSTSGAPNVYFYWDFLPDETLVPQIDTTPTVKDLTVTFEDSEATVVVETKEAISGTMNVLLDGSNVPRLVHVVFGNERTNSSVGTVVVSSGQNGILPEAPYEHRKSTLSHFPPPTVRTVDAALKDSNTTEIVVKGVSFGEGNYWMEVEREGNEWNIALARSTTATLTGTAPLHPSTAEGRLEWETEYEVTKVMFLPKDEQTDEEVTLSDRITFTTPAEPPSPKITNLEFLFSNNLHTGCFVVLTGTNLIVGNSLNVTLNDSLSFIATVTSETEARSSELQIGWPTTLQHRKQYEITSIETMDEGDGTILFDSSITNTTVSLPADIVIFVDSGSSSESSLFCGDRVRPCSTIEDGWKIVQGVEITTFSISILHNTTQTEQVKISSQHEVVIESGPSTKPELFVFLSLSSSVLKGEGMVDVCGGRLWMHQVDIALSDSAWLIFIRMVGGDLTIELCSLVGPKGTPTSSNIESSTDLCEWETGVLTLVNSTTAITSTQLPICQEGKIEVGSLNGGDGSSETHPHLWLSHDDCLLSGDEANVNASFFIPTLSSSSTSKLNKKEKAFILTIDGTTLIPCSLLLEVFEKKKDGTVGQPKQFPLTQDSTSNFNDTTIVFSLPLSSLSSLDDSLEWRARLGFGEGEISSTSFVVQKNAVERRSFAMKEIMKWWLPLVISLCILFVIVIVVVIVCCRRRRLRKNEQKETEMTDSVPLAMEDEKVEIVTDNRIGVNSLQTFSSSESHEATKQKEEPEPSDDMIGFQNVEEVLVCSGDLKKTAIVSKDRTLYNALHSEKKWDVRVRQAQQQLVSGLKGVLKKDREAAILRALTAHNILFDSKENVCLKLNLDVTPHPPLSAFTQKQTKTEHTQQEREPAVGTNESKQAAPQFTEPVNEGVRWFAPEVIANKPHLNSVHGAVFSLGLILWEMETGCVPFAEHDAVNASRQIVTGVQPKLELVSNKEMRELISQCLCLEPVDRPDLETIESTLAFIPTDISVNPNALAQC</sequence>
<dbReference type="SUPFAM" id="SSF56112">
    <property type="entry name" value="Protein kinase-like (PK-like)"/>
    <property type="match status" value="1"/>
</dbReference>
<dbReference type="InterPro" id="IPR001245">
    <property type="entry name" value="Ser-Thr/Tyr_kinase_cat_dom"/>
</dbReference>
<evidence type="ECO:0000256" key="2">
    <source>
        <dbReference type="SAM" id="Phobius"/>
    </source>
</evidence>
<evidence type="ECO:0000256" key="1">
    <source>
        <dbReference type="SAM" id="MobiDB-lite"/>
    </source>
</evidence>
<keyword evidence="2" id="KW-0812">Transmembrane</keyword>
<feature type="compositionally biased region" description="Basic and acidic residues" evidence="1">
    <location>
        <begin position="997"/>
        <end position="1008"/>
    </location>
</feature>
<dbReference type="Gene3D" id="1.10.510.10">
    <property type="entry name" value="Transferase(Phosphotransferase) domain 1"/>
    <property type="match status" value="1"/>
</dbReference>
<feature type="compositionally biased region" description="Basic and acidic residues" evidence="1">
    <location>
        <begin position="1118"/>
        <end position="1129"/>
    </location>
</feature>
<feature type="transmembrane region" description="Helical" evidence="2">
    <location>
        <begin position="926"/>
        <end position="949"/>
    </location>
</feature>
<evidence type="ECO:0000259" key="3">
    <source>
        <dbReference type="PROSITE" id="PS50011"/>
    </source>
</evidence>
<keyword evidence="5" id="KW-1185">Reference proteome</keyword>
<evidence type="ECO:0000313" key="5">
    <source>
        <dbReference type="Proteomes" id="UP001281761"/>
    </source>
</evidence>
<reference evidence="4 5" key="1">
    <citation type="journal article" date="2022" name="bioRxiv">
        <title>Genomics of Preaxostyla Flagellates Illuminates Evolutionary Transitions and the Path Towards Mitochondrial Loss.</title>
        <authorList>
            <person name="Novak L.V.F."/>
            <person name="Treitli S.C."/>
            <person name="Pyrih J."/>
            <person name="Halakuc P."/>
            <person name="Pipaliya S.V."/>
            <person name="Vacek V."/>
            <person name="Brzon O."/>
            <person name="Soukal P."/>
            <person name="Eme L."/>
            <person name="Dacks J.B."/>
            <person name="Karnkowska A."/>
            <person name="Elias M."/>
            <person name="Hampl V."/>
        </authorList>
    </citation>
    <scope>NUCLEOTIDE SEQUENCE [LARGE SCALE GENOMIC DNA]</scope>
    <source>
        <strain evidence="4">NAU3</strain>
        <tissue evidence="4">Gut</tissue>
    </source>
</reference>
<dbReference type="InterPro" id="IPR050167">
    <property type="entry name" value="Ser_Thr_protein_kinase"/>
</dbReference>
<accession>A0ABQ9XTP6</accession>
<gene>
    <name evidence="4" type="ORF">BLNAU_10184</name>
</gene>
<dbReference type="PROSITE" id="PS50011">
    <property type="entry name" value="PROTEIN_KINASE_DOM"/>
    <property type="match status" value="1"/>
</dbReference>
<dbReference type="Pfam" id="PF07714">
    <property type="entry name" value="PK_Tyr_Ser-Thr"/>
    <property type="match status" value="1"/>
</dbReference>
<name>A0ABQ9XTP6_9EUKA</name>
<organism evidence="4 5">
    <name type="scientific">Blattamonas nauphoetae</name>
    <dbReference type="NCBI Taxonomy" id="2049346"/>
    <lineage>
        <taxon>Eukaryota</taxon>
        <taxon>Metamonada</taxon>
        <taxon>Preaxostyla</taxon>
        <taxon>Oxymonadida</taxon>
        <taxon>Blattamonas</taxon>
    </lineage>
</organism>
<comment type="caution">
    <text evidence="4">The sequence shown here is derived from an EMBL/GenBank/DDBJ whole genome shotgun (WGS) entry which is preliminary data.</text>
</comment>
<proteinExistence type="predicted"/>
<dbReference type="Proteomes" id="UP001281761">
    <property type="component" value="Unassembled WGS sequence"/>
</dbReference>
<dbReference type="InterPro" id="IPR000719">
    <property type="entry name" value="Prot_kinase_dom"/>
</dbReference>
<keyword evidence="2" id="KW-0472">Membrane</keyword>
<protein>
    <recommendedName>
        <fullName evidence="3">Protein kinase domain-containing protein</fullName>
    </recommendedName>
</protein>
<evidence type="ECO:0000313" key="4">
    <source>
        <dbReference type="EMBL" id="KAK2954854.1"/>
    </source>
</evidence>
<feature type="region of interest" description="Disordered" evidence="1">
    <location>
        <begin position="993"/>
        <end position="1012"/>
    </location>
</feature>
<dbReference type="EMBL" id="JARBJD010000073">
    <property type="protein sequence ID" value="KAK2954854.1"/>
    <property type="molecule type" value="Genomic_DNA"/>
</dbReference>
<dbReference type="PANTHER" id="PTHR23257">
    <property type="entry name" value="SERINE-THREONINE PROTEIN KINASE"/>
    <property type="match status" value="1"/>
</dbReference>
<feature type="region of interest" description="Disordered" evidence="1">
    <location>
        <begin position="1113"/>
        <end position="1142"/>
    </location>
</feature>